<dbReference type="InterPro" id="IPR006644">
    <property type="entry name" value="Cadg"/>
</dbReference>
<dbReference type="Pfam" id="PF05345">
    <property type="entry name" value="He_PIG"/>
    <property type="match status" value="1"/>
</dbReference>
<keyword evidence="1" id="KW-0812">Transmembrane</keyword>
<dbReference type="Gene3D" id="2.60.40.10">
    <property type="entry name" value="Immunoglobulins"/>
    <property type="match status" value="3"/>
</dbReference>
<evidence type="ECO:0000256" key="1">
    <source>
        <dbReference type="SAM" id="Phobius"/>
    </source>
</evidence>
<dbReference type="GO" id="GO:0016020">
    <property type="term" value="C:membrane"/>
    <property type="evidence" value="ECO:0007669"/>
    <property type="project" value="InterPro"/>
</dbReference>
<feature type="domain" description="Dystroglycan-type cadherin-like" evidence="2">
    <location>
        <begin position="285"/>
        <end position="384"/>
    </location>
</feature>
<feature type="domain" description="Dystroglycan-type cadherin-like" evidence="2">
    <location>
        <begin position="188"/>
        <end position="284"/>
    </location>
</feature>
<dbReference type="EMBL" id="JANTQA010000036">
    <property type="protein sequence ID" value="KAJ3435757.1"/>
    <property type="molecule type" value="Genomic_DNA"/>
</dbReference>
<keyword evidence="1" id="KW-0472">Membrane</keyword>
<dbReference type="InterPro" id="IPR015919">
    <property type="entry name" value="Cadherin-like_sf"/>
</dbReference>
<gene>
    <name evidence="3" type="ORF">M0812_17796</name>
</gene>
<comment type="caution">
    <text evidence="3">The sequence shown here is derived from an EMBL/GenBank/DDBJ whole genome shotgun (WGS) entry which is preliminary data.</text>
</comment>
<organism evidence="3 4">
    <name type="scientific">Anaeramoeba flamelloides</name>
    <dbReference type="NCBI Taxonomy" id="1746091"/>
    <lineage>
        <taxon>Eukaryota</taxon>
        <taxon>Metamonada</taxon>
        <taxon>Anaeramoebidae</taxon>
        <taxon>Anaeramoeba</taxon>
    </lineage>
</organism>
<evidence type="ECO:0000259" key="2">
    <source>
        <dbReference type="SMART" id="SM00736"/>
    </source>
</evidence>
<dbReference type="Proteomes" id="UP001146793">
    <property type="component" value="Unassembled WGS sequence"/>
</dbReference>
<dbReference type="GO" id="GO:0005509">
    <property type="term" value="F:calcium ion binding"/>
    <property type="evidence" value="ECO:0007669"/>
    <property type="project" value="InterPro"/>
</dbReference>
<accession>A0AAV7Z451</accession>
<keyword evidence="1" id="KW-1133">Transmembrane helix</keyword>
<feature type="domain" description="Dystroglycan-type cadherin-like" evidence="2">
    <location>
        <begin position="21"/>
        <end position="122"/>
    </location>
</feature>
<protein>
    <submittedName>
        <fullName evidence="3">Dystroglycan-related</fullName>
    </submittedName>
</protein>
<evidence type="ECO:0000313" key="4">
    <source>
        <dbReference type="Proteomes" id="UP001146793"/>
    </source>
</evidence>
<reference evidence="3" key="1">
    <citation type="submission" date="2022-08" db="EMBL/GenBank/DDBJ databases">
        <title>Novel sulphate-reducing endosymbionts in the free-living metamonad Anaeramoeba.</title>
        <authorList>
            <person name="Jerlstrom-Hultqvist J."/>
            <person name="Cepicka I."/>
            <person name="Gallot-Lavallee L."/>
            <person name="Salas-Leiva D."/>
            <person name="Curtis B.A."/>
            <person name="Zahonova K."/>
            <person name="Pipaliya S."/>
            <person name="Dacks J."/>
            <person name="Roger A.J."/>
        </authorList>
    </citation>
    <scope>NUCLEOTIDE SEQUENCE</scope>
    <source>
        <strain evidence="3">Busselton2</strain>
    </source>
</reference>
<name>A0AAV7Z451_9EUKA</name>
<dbReference type="AlphaFoldDB" id="A0AAV7Z451"/>
<evidence type="ECO:0000313" key="3">
    <source>
        <dbReference type="EMBL" id="KAJ3435757.1"/>
    </source>
</evidence>
<dbReference type="SMART" id="SM00736">
    <property type="entry name" value="CADG"/>
    <property type="match status" value="3"/>
</dbReference>
<sequence length="465" mass="53290">MIVGILLKNYFDVSVKNYPPTIQNGLENQAINAITELNYQFDINTFHDPEGFEFTYSANITDPDAQGWLNFDNKTRTFSGKPNNPICSEKNYTNIEVIAEDSCGHIISDFFDIQVTNEKPRINKNLINQRINSTGFQHGLILTTKQEHGTPPQSSCSETIAIKLTAIDDCNYQTEQFFDIIINKTNVTLSKELNDENYNVDELFSFSFDEDTFIDPREMGLTYSIKLSNGSETPDWIHFNSNDRTFFGTTEGCTDDIIIEIIAEDYCKVNASGEFHLQITNRKPQQSQHLKNQVCQESESFTLNFEQDLFIDPEQSEIDYEIGRSGNKQLPDWIKFDQESLSVSGVCEGDETSIDIDIIGYDDCRESGKASFNLKINLNEEESFSLFEGTMLYVSISIISLIVFSFLLLSVIFILKKKKKHNLRKNNNNKTITLEQYYKNKKNNQSFDRYTESEQEFDITSDSGL</sequence>
<dbReference type="SUPFAM" id="SSF49313">
    <property type="entry name" value="Cadherin-like"/>
    <property type="match status" value="3"/>
</dbReference>
<dbReference type="InterPro" id="IPR013783">
    <property type="entry name" value="Ig-like_fold"/>
</dbReference>
<feature type="transmembrane region" description="Helical" evidence="1">
    <location>
        <begin position="391"/>
        <end position="415"/>
    </location>
</feature>
<proteinExistence type="predicted"/>